<protein>
    <submittedName>
        <fullName evidence="1">Uncharacterized protein</fullName>
    </submittedName>
</protein>
<reference evidence="1" key="2">
    <citation type="submission" date="2021-04" db="EMBL/GenBank/DDBJ databases">
        <authorList>
            <person name="Gilroy R."/>
        </authorList>
    </citation>
    <scope>NUCLEOTIDE SEQUENCE</scope>
    <source>
        <strain evidence="1">876</strain>
    </source>
</reference>
<dbReference type="EMBL" id="JAHLFK010000070">
    <property type="protein sequence ID" value="MBU3830530.1"/>
    <property type="molecule type" value="Genomic_DNA"/>
</dbReference>
<evidence type="ECO:0000313" key="1">
    <source>
        <dbReference type="EMBL" id="MBU3830530.1"/>
    </source>
</evidence>
<dbReference type="AlphaFoldDB" id="A0A9E2KUS5"/>
<proteinExistence type="predicted"/>
<gene>
    <name evidence="1" type="ORF">H9843_06545</name>
</gene>
<comment type="caution">
    <text evidence="1">The sequence shown here is derived from an EMBL/GenBank/DDBJ whole genome shotgun (WGS) entry which is preliminary data.</text>
</comment>
<sequence length="120" mass="14052">MSIIPTIEPSVASNRAKTYLKQYKSWLLVSLRQDSNHSEAIYQCKERLKVVEHIKGDDLASGIILECRFIKQYSTKRTLLELKEHHIDMAERTLRYKQRKALLLAYDYLPTAKTNITRTI</sequence>
<evidence type="ECO:0000313" key="2">
    <source>
        <dbReference type="Proteomes" id="UP000824180"/>
    </source>
</evidence>
<organism evidence="1 2">
    <name type="scientific">Candidatus Limosilactobacillus merdavium</name>
    <dbReference type="NCBI Taxonomy" id="2838651"/>
    <lineage>
        <taxon>Bacteria</taxon>
        <taxon>Bacillati</taxon>
        <taxon>Bacillota</taxon>
        <taxon>Bacilli</taxon>
        <taxon>Lactobacillales</taxon>
        <taxon>Lactobacillaceae</taxon>
        <taxon>Limosilactobacillus</taxon>
    </lineage>
</organism>
<name>A0A9E2KUS5_9LACO</name>
<accession>A0A9E2KUS5</accession>
<reference evidence="1" key="1">
    <citation type="journal article" date="2021" name="PeerJ">
        <title>Extensive microbial diversity within the chicken gut microbiome revealed by metagenomics and culture.</title>
        <authorList>
            <person name="Gilroy R."/>
            <person name="Ravi A."/>
            <person name="Getino M."/>
            <person name="Pursley I."/>
            <person name="Horton D.L."/>
            <person name="Alikhan N.F."/>
            <person name="Baker D."/>
            <person name="Gharbi K."/>
            <person name="Hall N."/>
            <person name="Watson M."/>
            <person name="Adriaenssens E.M."/>
            <person name="Foster-Nyarko E."/>
            <person name="Jarju S."/>
            <person name="Secka A."/>
            <person name="Antonio M."/>
            <person name="Oren A."/>
            <person name="Chaudhuri R.R."/>
            <person name="La Ragione R."/>
            <person name="Hildebrand F."/>
            <person name="Pallen M.J."/>
        </authorList>
    </citation>
    <scope>NUCLEOTIDE SEQUENCE</scope>
    <source>
        <strain evidence="1">876</strain>
    </source>
</reference>
<dbReference type="Proteomes" id="UP000824180">
    <property type="component" value="Unassembled WGS sequence"/>
</dbReference>